<dbReference type="AlphaFoldDB" id="A0A244CR16"/>
<evidence type="ECO:0000313" key="4">
    <source>
        <dbReference type="Proteomes" id="UP000194841"/>
    </source>
</evidence>
<evidence type="ECO:0000313" key="3">
    <source>
        <dbReference type="EMBL" id="OUL58044.1"/>
    </source>
</evidence>
<dbReference type="OrthoDB" id="9804751at2"/>
<dbReference type="InterPro" id="IPR013976">
    <property type="entry name" value="HDOD"/>
</dbReference>
<dbReference type="EMBL" id="MWPV01000002">
    <property type="protein sequence ID" value="OUL58044.1"/>
    <property type="molecule type" value="Genomic_DNA"/>
</dbReference>
<feature type="domain" description="HDOD" evidence="2">
    <location>
        <begin position="199"/>
        <end position="385"/>
    </location>
</feature>
<evidence type="ECO:0000259" key="1">
    <source>
        <dbReference type="PROSITE" id="PS50883"/>
    </source>
</evidence>
<dbReference type="InterPro" id="IPR014408">
    <property type="entry name" value="dGMP_Pdiesterase_EAL/HD-GYP"/>
</dbReference>
<protein>
    <submittedName>
        <fullName evidence="3">Histidine kinase</fullName>
    </submittedName>
</protein>
<proteinExistence type="predicted"/>
<reference evidence="3 4" key="1">
    <citation type="submission" date="2017-02" db="EMBL/GenBank/DDBJ databases">
        <title>Pseudoalteromonas ulvae TC14 Genome.</title>
        <authorList>
            <person name="Molmeret M."/>
        </authorList>
    </citation>
    <scope>NUCLEOTIDE SEQUENCE [LARGE SCALE GENOMIC DNA]</scope>
    <source>
        <strain evidence="3">TC14</strain>
    </source>
</reference>
<dbReference type="InterPro" id="IPR052340">
    <property type="entry name" value="RNase_Y/CdgJ"/>
</dbReference>
<dbReference type="Gene3D" id="3.20.20.450">
    <property type="entry name" value="EAL domain"/>
    <property type="match status" value="1"/>
</dbReference>
<dbReference type="Proteomes" id="UP000194841">
    <property type="component" value="Unassembled WGS sequence"/>
</dbReference>
<name>A0A244CR16_PSEDV</name>
<dbReference type="Pfam" id="PF00563">
    <property type="entry name" value="EAL"/>
    <property type="match status" value="1"/>
</dbReference>
<dbReference type="RefSeq" id="WP_086743350.1">
    <property type="nucleotide sequence ID" value="NZ_MWPV01000002.1"/>
</dbReference>
<comment type="caution">
    <text evidence="3">The sequence shown here is derived from an EMBL/GenBank/DDBJ whole genome shotgun (WGS) entry which is preliminary data.</text>
</comment>
<organism evidence="3 4">
    <name type="scientific">Pseudoalteromonas ulvae</name>
    <dbReference type="NCBI Taxonomy" id="107327"/>
    <lineage>
        <taxon>Bacteria</taxon>
        <taxon>Pseudomonadati</taxon>
        <taxon>Pseudomonadota</taxon>
        <taxon>Gammaproteobacteria</taxon>
        <taxon>Alteromonadales</taxon>
        <taxon>Pseudoalteromonadaceae</taxon>
        <taxon>Pseudoalteromonas</taxon>
    </lineage>
</organism>
<dbReference type="SUPFAM" id="SSF109604">
    <property type="entry name" value="HD-domain/PDEase-like"/>
    <property type="match status" value="1"/>
</dbReference>
<dbReference type="PIRSF" id="PIRSF003180">
    <property type="entry name" value="DiGMPpdiest_YuxH"/>
    <property type="match status" value="1"/>
</dbReference>
<dbReference type="InterPro" id="IPR001633">
    <property type="entry name" value="EAL_dom"/>
</dbReference>
<accession>A0A244CR16</accession>
<feature type="domain" description="EAL" evidence="1">
    <location>
        <begin position="1"/>
        <end position="205"/>
    </location>
</feature>
<dbReference type="Gene3D" id="1.10.3210.10">
    <property type="entry name" value="Hypothetical protein af1432"/>
    <property type="match status" value="1"/>
</dbReference>
<gene>
    <name evidence="3" type="ORF">B1199_06725</name>
</gene>
<keyword evidence="3" id="KW-0418">Kinase</keyword>
<dbReference type="Pfam" id="PF08668">
    <property type="entry name" value="HDOD"/>
    <property type="match status" value="1"/>
</dbReference>
<dbReference type="PANTHER" id="PTHR33525:SF4">
    <property type="entry name" value="CYCLIC DI-GMP PHOSPHODIESTERASE CDGJ"/>
    <property type="match status" value="1"/>
</dbReference>
<dbReference type="PANTHER" id="PTHR33525">
    <property type="match status" value="1"/>
</dbReference>
<dbReference type="InterPro" id="IPR035919">
    <property type="entry name" value="EAL_sf"/>
</dbReference>
<keyword evidence="3" id="KW-0808">Transferase</keyword>
<keyword evidence="4" id="KW-1185">Reference proteome</keyword>
<dbReference type="SUPFAM" id="SSF141868">
    <property type="entry name" value="EAL domain-like"/>
    <property type="match status" value="1"/>
</dbReference>
<sequence length="402" mass="45371">MKVYTARQAIFNRKQQVVAYELLFRDGQNNAFPNVESNQATAKLMLDSQFNQGLKAITSGKKALINFPEQALLDQLPSLLPADLVIIEILEDVRPSEQVYQACLSLFQQGYKLALDDFEYQSAWQPFLKICRLVKIDIMATPLNTIGPLILKLKALPKMKILAEKVETYEEFEQAKKMGFDFFQGYFFCKPEIVEQNDIDNNRSTILALYKEVLKADLNYCTISEYFEHDTALAYKLLRFINSGLFPLNDPIDSLKQALIYLGEEQVKKFVCLILTAHLAQNKPSELTELSIIRARFCELVALKVAPASSGSAFLLGLFSLIDAILDKPMDDIAHSLPINEDVQAGLLAKPGVLTTILNLIKAYESGSWWASKKACQQARLAEDALPQYYQQAIAWADAYKQ</sequence>
<dbReference type="PROSITE" id="PS50883">
    <property type="entry name" value="EAL"/>
    <property type="match status" value="1"/>
</dbReference>
<dbReference type="GO" id="GO:0016301">
    <property type="term" value="F:kinase activity"/>
    <property type="evidence" value="ECO:0007669"/>
    <property type="project" value="UniProtKB-KW"/>
</dbReference>
<dbReference type="PROSITE" id="PS51833">
    <property type="entry name" value="HDOD"/>
    <property type="match status" value="1"/>
</dbReference>
<dbReference type="SMART" id="SM00052">
    <property type="entry name" value="EAL"/>
    <property type="match status" value="1"/>
</dbReference>
<evidence type="ECO:0000259" key="2">
    <source>
        <dbReference type="PROSITE" id="PS51833"/>
    </source>
</evidence>